<keyword evidence="2" id="KW-1185">Reference proteome</keyword>
<evidence type="ECO:0000313" key="1">
    <source>
        <dbReference type="EMBL" id="QHT58851.1"/>
    </source>
</evidence>
<protein>
    <submittedName>
        <fullName evidence="1">Uncharacterized protein</fullName>
    </submittedName>
</protein>
<reference evidence="1 2" key="1">
    <citation type="submission" date="2020-01" db="EMBL/GenBank/DDBJ databases">
        <title>Paenibacillus sp. nov., isolated from tomato rhizosphere.</title>
        <authorList>
            <person name="Weon H.-Y."/>
            <person name="Lee S.A."/>
        </authorList>
    </citation>
    <scope>NUCLEOTIDE SEQUENCE [LARGE SCALE GENOMIC DNA]</scope>
    <source>
        <strain evidence="1 2">12200R-189</strain>
    </source>
</reference>
<dbReference type="AlphaFoldDB" id="A0A6C0FTR8"/>
<gene>
    <name evidence="1" type="ORF">GXP70_01885</name>
</gene>
<organism evidence="1 2">
    <name type="scientific">Paenibacillus lycopersici</name>
    <dbReference type="NCBI Taxonomy" id="2704462"/>
    <lineage>
        <taxon>Bacteria</taxon>
        <taxon>Bacillati</taxon>
        <taxon>Bacillota</taxon>
        <taxon>Bacilli</taxon>
        <taxon>Bacillales</taxon>
        <taxon>Paenibacillaceae</taxon>
        <taxon>Paenibacillus</taxon>
    </lineage>
</organism>
<evidence type="ECO:0000313" key="2">
    <source>
        <dbReference type="Proteomes" id="UP000476064"/>
    </source>
</evidence>
<proteinExistence type="predicted"/>
<name>A0A6C0FTR8_9BACL</name>
<dbReference type="Proteomes" id="UP000476064">
    <property type="component" value="Chromosome"/>
</dbReference>
<dbReference type="KEGG" id="plyc:GXP70_01885"/>
<dbReference type="RefSeq" id="WP_162354921.1">
    <property type="nucleotide sequence ID" value="NZ_CP048209.1"/>
</dbReference>
<dbReference type="EMBL" id="CP048209">
    <property type="protein sequence ID" value="QHT58851.1"/>
    <property type="molecule type" value="Genomic_DNA"/>
</dbReference>
<sequence>MAKWRDSLEKRFTEWRRLEDAVEDTLAGRRVLRVAGPRAPRLKTPVSVAVKQAELSAVEEKFKAGLACFCLGELTGEERASFLNAWHDRLESGATVVLADRRGEGCETPDQLRDLFMPHARALDVEVGPTFWWVRYERA</sequence>
<accession>A0A6C0FTR8</accession>